<proteinExistence type="predicted"/>
<sequence length="74" mass="8700">MEQKFIDLFAESLDMNPQEIHLPDHFRDYENWDSLSHLSLIVMLDENFNVQLESNDLKAIITVNDLIQAIKPRS</sequence>
<protein>
    <submittedName>
        <fullName evidence="2">Acyl carrier protein</fullName>
    </submittedName>
</protein>
<dbReference type="InterPro" id="IPR036736">
    <property type="entry name" value="ACP-like_sf"/>
</dbReference>
<evidence type="ECO:0000313" key="3">
    <source>
        <dbReference type="Proteomes" id="UP000324575"/>
    </source>
</evidence>
<feature type="domain" description="Carrier" evidence="1">
    <location>
        <begin position="1"/>
        <end position="74"/>
    </location>
</feature>
<reference evidence="2 3" key="1">
    <citation type="submission" date="2019-03" db="EMBL/GenBank/DDBJ databases">
        <title>Single cell metagenomics reveals metabolic interactions within the superorganism composed of flagellate Streblomastix strix and complex community of Bacteroidetes bacteria on its surface.</title>
        <authorList>
            <person name="Treitli S.C."/>
            <person name="Kolisko M."/>
            <person name="Husnik F."/>
            <person name="Keeling P."/>
            <person name="Hampl V."/>
        </authorList>
    </citation>
    <scope>NUCLEOTIDE SEQUENCE [LARGE SCALE GENOMIC DNA]</scope>
    <source>
        <strain evidence="2">St1</strain>
    </source>
</reference>
<dbReference type="PROSITE" id="PS50075">
    <property type="entry name" value="CARRIER"/>
    <property type="match status" value="1"/>
</dbReference>
<dbReference type="Pfam" id="PF00550">
    <property type="entry name" value="PP-binding"/>
    <property type="match status" value="1"/>
</dbReference>
<evidence type="ECO:0000313" key="2">
    <source>
        <dbReference type="EMBL" id="KAA6302446.1"/>
    </source>
</evidence>
<dbReference type="InterPro" id="IPR009081">
    <property type="entry name" value="PP-bd_ACP"/>
</dbReference>
<organism evidence="2 3">
    <name type="scientific">Candidatus Ordinivivax streblomastigis</name>
    <dbReference type="NCBI Taxonomy" id="2540710"/>
    <lineage>
        <taxon>Bacteria</taxon>
        <taxon>Pseudomonadati</taxon>
        <taxon>Bacteroidota</taxon>
        <taxon>Bacteroidia</taxon>
        <taxon>Bacteroidales</taxon>
        <taxon>Candidatus Ordinivivax</taxon>
    </lineage>
</organism>
<accession>A0A5M8P286</accession>
<dbReference type="Gene3D" id="1.10.1200.10">
    <property type="entry name" value="ACP-like"/>
    <property type="match status" value="1"/>
</dbReference>
<comment type="caution">
    <text evidence="2">The sequence shown here is derived from an EMBL/GenBank/DDBJ whole genome shotgun (WGS) entry which is preliminary data.</text>
</comment>
<dbReference type="EMBL" id="SNRX01000007">
    <property type="protein sequence ID" value="KAA6302446.1"/>
    <property type="molecule type" value="Genomic_DNA"/>
</dbReference>
<gene>
    <name evidence="2" type="ORF">EZS26_001278</name>
</gene>
<evidence type="ECO:0000259" key="1">
    <source>
        <dbReference type="PROSITE" id="PS50075"/>
    </source>
</evidence>
<name>A0A5M8P286_9BACT</name>
<dbReference type="SUPFAM" id="SSF47336">
    <property type="entry name" value="ACP-like"/>
    <property type="match status" value="1"/>
</dbReference>
<dbReference type="Proteomes" id="UP000324575">
    <property type="component" value="Unassembled WGS sequence"/>
</dbReference>
<dbReference type="AlphaFoldDB" id="A0A5M8P286"/>